<dbReference type="PANTHER" id="PTHR12110">
    <property type="entry name" value="HYDROXYPYRUVATE ISOMERASE"/>
    <property type="match status" value="1"/>
</dbReference>
<sequence>MRSAMELGCVVRSAQEAELTARLPLDYLEIKGDMLCVEPGEFAALCVRLRAAGLPFKAMTSPLPRRFKCRVVGPDADHAAALDVFRDMCDRGAVLGVRTVVLGSGQARSVPPGHSSGQALGQFRDFLVQAHQVCAERDMTLALEPLNRTETNFVNSCAEAREVVDGLTGVDVRITADCFHIMSEQLPIADEVAAAGAAVGHAHTSSVPRGSGDFHEGAQKEFVAALLAAGHRGGLTVEDDFGDFGREAPAAVDVFRRVLASASASGPSLP</sequence>
<proteinExistence type="predicted"/>
<dbReference type="EMBL" id="CP040916">
    <property type="protein sequence ID" value="QDQ15117.1"/>
    <property type="molecule type" value="Genomic_DNA"/>
</dbReference>
<dbReference type="AlphaFoldDB" id="A0A516RHJ1"/>
<dbReference type="Pfam" id="PF01261">
    <property type="entry name" value="AP_endonuc_2"/>
    <property type="match status" value="1"/>
</dbReference>
<name>A0A516RHJ1_STRST</name>
<dbReference type="Proteomes" id="UP000316806">
    <property type="component" value="Chromosome"/>
</dbReference>
<keyword evidence="2" id="KW-0413">Isomerase</keyword>
<dbReference type="InterPro" id="IPR050312">
    <property type="entry name" value="IolE/XylAMocC-like"/>
</dbReference>
<dbReference type="SUPFAM" id="SSF51658">
    <property type="entry name" value="Xylose isomerase-like"/>
    <property type="match status" value="1"/>
</dbReference>
<dbReference type="GO" id="GO:0016853">
    <property type="term" value="F:isomerase activity"/>
    <property type="evidence" value="ECO:0007669"/>
    <property type="project" value="UniProtKB-KW"/>
</dbReference>
<feature type="domain" description="Xylose isomerase-like TIM barrel" evidence="1">
    <location>
        <begin position="50"/>
        <end position="238"/>
    </location>
</feature>
<organism evidence="2 3">
    <name type="scientific">Streptomyces spectabilis</name>
    <dbReference type="NCBI Taxonomy" id="68270"/>
    <lineage>
        <taxon>Bacteria</taxon>
        <taxon>Bacillati</taxon>
        <taxon>Actinomycetota</taxon>
        <taxon>Actinomycetes</taxon>
        <taxon>Kitasatosporales</taxon>
        <taxon>Streptomycetaceae</taxon>
        <taxon>Streptomyces</taxon>
    </lineage>
</organism>
<gene>
    <name evidence="2" type="ORF">FH965_34965</name>
</gene>
<dbReference type="InterPro" id="IPR036237">
    <property type="entry name" value="Xyl_isomerase-like_sf"/>
</dbReference>
<reference evidence="2 3" key="1">
    <citation type="journal article" date="2019" name="J. Ind. Microbiol. Biotechnol.">
        <title>The complete genomic sequence of Streptomyces spectabilis NRRL-2792 and identification of secondary metabolite biosynthetic gene clusters.</title>
        <authorList>
            <person name="Sinha A."/>
            <person name="Phillips-Salemka S."/>
            <person name="Niraula T.A."/>
            <person name="Short K.A."/>
            <person name="Niraula N.P."/>
        </authorList>
    </citation>
    <scope>NUCLEOTIDE SEQUENCE [LARGE SCALE GENOMIC DNA]</scope>
    <source>
        <strain evidence="2 3">NRRL 2792</strain>
    </source>
</reference>
<evidence type="ECO:0000313" key="3">
    <source>
        <dbReference type="Proteomes" id="UP000316806"/>
    </source>
</evidence>
<evidence type="ECO:0000259" key="1">
    <source>
        <dbReference type="Pfam" id="PF01261"/>
    </source>
</evidence>
<dbReference type="Gene3D" id="3.20.20.150">
    <property type="entry name" value="Divalent-metal-dependent TIM barrel enzymes"/>
    <property type="match status" value="1"/>
</dbReference>
<dbReference type="InterPro" id="IPR013022">
    <property type="entry name" value="Xyl_isomerase-like_TIM-brl"/>
</dbReference>
<accession>A0A516RHJ1</accession>
<protein>
    <submittedName>
        <fullName evidence="2">Sugar phosphate isomerase/epimerase</fullName>
    </submittedName>
</protein>
<evidence type="ECO:0000313" key="2">
    <source>
        <dbReference type="EMBL" id="QDQ15117.1"/>
    </source>
</evidence>